<keyword evidence="3" id="KW-1185">Reference proteome</keyword>
<sequence length="2707" mass="310996">MKNKFTLRFIVICLTYYISLCCIPLCSNAKYVKRHGSIQRNSHKMSSYNDNDADQMLNDAPTSNGYSLLRNDIVRQHLHVWRGHSAPLLHEHLPILPRAQKGQVCRVEVEEFQPLLSMVGHLEPKKFECSFANGDVIYRHEGNPLINHDHIQVTIFFFRNNNSVVQTVDIMIDIHDPPKYIPLNTTSTIMSSDASEMNVTLEMKNNKQMQTNYDYSMSKIPESRIQVIRELKVKNLRATSESITSEILKIRYDMNTEECRLSYVSPDYLLSRGKLTNKSDWSVLTSFGGTLTPKLGLPLTAGSAVGGVRRWPLFGQIVHFNRTMVDYIDRDCHEALLQGYRYLHRKGNSYEIDYIPIQITIWTRMNDGSKSQLITENTFLKVKISNAQKLKPPILRTFRQVNVTHIGGSLSVLPKDSISIPRDSIPGWDYLDINMTKMQGPLQAQIVNLRDPTRPVTSFRLTDLRQGLIALQLLNYAESLVKVFVITMTAVDPYFQISQPVNLRIATFLQPVVDVNLMTSNAPPSFQVFSLPLFSYTGAISVIQKHNIQVVGYIDESMIVYTIQQWPNNDSLDDKDDTPQSVRKSHGQLMLDGQPVYGVNFGPPHISTMSLAYMHNGDYEPTVERIPLSITVPNLMNSARRFKRDHLLNNNNNITNDKEYFEGRRNNPRRSRNRHGGQRQHSLLMNKHGKQRKNKRAVDNSSPIVQLELSIRIVRLYNHITNGALKSGGTFRLPTLTSLCFTAEDFLTPEALKAARSDLINLAFVVKVAPSQGVLLRLPIVKNFTTLHHLHTKRVSGGGGDNNGQVNRKYFDDINSEDNENVDIQQQEELIDKSQVGVILLSDLEAGEICYLNRRYDRATDLMGIKQIGRGDFPTVYMTFELQPPLPILINERMDPNVILRVRETASYVPVTPLHLNYGIDLDIQSLDYEQYNRSIFDNFGPEHIVYTILQAPRLRRLEDLTSGDKQQEEQQKEKKYPFIGTHDAGRLVSLSSVTSSTHVGDMKLQAGLAVNLREAHTPCVTQFTQRQIDENDIVYVPPTQDIGYTDQDLIVRYAVSGPGGYELNNREMRIQLVAEDNQIPVVKVISPLTVHRDGELRIDSSVLLIEDLDTPEDKLFLEFKRLPKYGKIILKQPPTVQYDQRNKNSNPQQQQQQQQQGQKQQQQQQKSQKIPVVKNQNLSFSLYNSGRIIYQQSGDNVKHDDFLLTVTDGVQTSAPLQVSIEIKPRVLQESKGHQYVNNTILVKENTSVILTPSVFPSDITDASMITSGMSSAPQYFVIVFPTKGNLLLNNKTKVSQFTYKDILEHRLTYRHGPAEIGVKVNYDFVRIWDFSAGQTFSLNFTLIPVNSQPPVLKSETLLQVKEGDKVEITPYALYASDPDTNEADIQLHVIHPPKWGHIEFIKKVDESNHQYNTSNKEDSMSNEFDDTYSLDFDRAIDEKLTKNNNNNHNNILSFNMQNIRDGLIYYINSIHDNGQECIEDIFSIKAFDGQHYSPKTIEIKIAIQPTNDEIPTVRLLKYFSVPINTKKVLTPYLFSVSDRDVPRDMLQIRFTELPMYGSLSVYWQHGEKYTITQYSNPITQSYLGMLNLLYLQNASLIKNARNDQPTSSSIITMDQFTVTVSDGKHTVERQAHVLIRPENRYPPEMYIDRKTDNGIRDDDGIILDGQKWSRLDLVPGGLVIRDMDTSEDDLILTLLESPKYGVIQRLPRMLSSDGIVDPLDLIEEAWDIEEMKVGGDLQALAQLSVAGSIGGPKTIKILHRGDQFTKRQISTGRIHYLYTGSYQEQYITDSCVLRLSDGQFTTNPITLRFRIRRVNGLNTGLGQSSLPYLPVGHIQHLRPLEYPELKSENIERNEREGNQMHQNDASEMEVELINSIILTTTLNSFTFLQYKDLQLDKIRTNQIKIILQSNLSTPSSCGLLARTSSPLTSIQEFTDNDVRNHRIVFYASNDCEKFLDKHFPTDFKLISPSEDYLGQISITMSITKMKRALPELEHYSEITVLPYTDTIIRSDHLSFKDKDTNLNNIIYVISDESTRQFKLDGQLINVFNESLACFTQSQINLQQILFSSYSAGDSNYAIDLHIFDAGDIGQIDNLNQLCNDILQTVNRSDKQNMASPFLERMKYTTTSSSSSSSMVKEKQTIVTTSEPIRLKIKNRIFQNVHQNTDLLINQPPKPDSIETVLPGHVGFYLTAENIYHYTLNPSTKFHLLNNEQMKCKLLNKMQNHSIDEYFYQDDLNRRRLVVILLANQKKLKQSHKRQSKLSSIDTVCQIHYEIEDNQSLNNHKKRFSMELSWTKVGFDRKVYTICPERGLLTLSVIRKGINETIQSTVTDVYVGLSSNTAIEGKDFSLHSQKLLVFQKGESKKEVLIRFHPRENSFSRQPLRFYIDLKLPTGGILDKKRRAEVVVQGIHGKCQSKSYFTPVKIGEYTMKTSNNPVKRDLSDFIYTNTNEPHHLQMDKPMYLSDAQIPNNNNNDNDNFIKDYNQQSNDEQDYKMEKNRNDADNYPVKKPISLTEWLATNDLPDSKALSASYEKYMHSNKHSIHCLDGWKYYQHRCYRLYEHQEMTWEEARNYCELQDGFLTSISDEANMKWLTETFKLRNAFWIGLHQTRPHGTWIWHNLEHVSYTKWDIGYPVKPKWRLSTDNRIKRKYRHKRQLHQLQKHQHQRYQRGPKACVLVTANLNWQNRLCNRLIMGVNFICMKNPEVF</sequence>
<dbReference type="PROSITE" id="PS50041">
    <property type="entry name" value="C_TYPE_LECTIN_2"/>
    <property type="match status" value="1"/>
</dbReference>
<proteinExistence type="predicted"/>
<evidence type="ECO:0000313" key="4">
    <source>
        <dbReference type="WBParaSite" id="TREG1_126130.1"/>
    </source>
</evidence>
<dbReference type="PANTHER" id="PTHR45739">
    <property type="entry name" value="MATRIX PROTEIN, PUTATIVE-RELATED"/>
    <property type="match status" value="1"/>
</dbReference>
<dbReference type="Gene3D" id="2.60.40.2030">
    <property type="match status" value="1"/>
</dbReference>
<dbReference type="InterPro" id="IPR001304">
    <property type="entry name" value="C-type_lectin-like"/>
</dbReference>
<accession>A0AA85J5Q2</accession>
<dbReference type="WBParaSite" id="TREG1_126130.1">
    <property type="protein sequence ID" value="TREG1_126130.1"/>
    <property type="gene ID" value="TREG1_126130"/>
</dbReference>
<dbReference type="SMART" id="SM00034">
    <property type="entry name" value="CLECT"/>
    <property type="match status" value="1"/>
</dbReference>
<reference evidence="3" key="1">
    <citation type="submission" date="2022-06" db="EMBL/GenBank/DDBJ databases">
        <authorList>
            <person name="Berger JAMES D."/>
            <person name="Berger JAMES D."/>
        </authorList>
    </citation>
    <scope>NUCLEOTIDE SEQUENCE [LARGE SCALE GENOMIC DNA]</scope>
</reference>
<dbReference type="InterPro" id="IPR016187">
    <property type="entry name" value="CTDL_fold"/>
</dbReference>
<feature type="compositionally biased region" description="Low complexity" evidence="1">
    <location>
        <begin position="1149"/>
        <end position="1170"/>
    </location>
</feature>
<feature type="region of interest" description="Disordered" evidence="1">
    <location>
        <begin position="1139"/>
        <end position="1171"/>
    </location>
</feature>
<organism evidence="3 4">
    <name type="scientific">Trichobilharzia regenti</name>
    <name type="common">Nasal bird schistosome</name>
    <dbReference type="NCBI Taxonomy" id="157069"/>
    <lineage>
        <taxon>Eukaryota</taxon>
        <taxon>Metazoa</taxon>
        <taxon>Spiralia</taxon>
        <taxon>Lophotrochozoa</taxon>
        <taxon>Platyhelminthes</taxon>
        <taxon>Trematoda</taxon>
        <taxon>Digenea</taxon>
        <taxon>Strigeidida</taxon>
        <taxon>Schistosomatoidea</taxon>
        <taxon>Schistosomatidae</taxon>
        <taxon>Trichobilharzia</taxon>
    </lineage>
</organism>
<dbReference type="Proteomes" id="UP000050795">
    <property type="component" value="Unassembled WGS sequence"/>
</dbReference>
<feature type="compositionally biased region" description="Basic residues" evidence="1">
    <location>
        <begin position="666"/>
        <end position="678"/>
    </location>
</feature>
<dbReference type="InterPro" id="IPR045658">
    <property type="entry name" value="FRAS1-rel_N"/>
</dbReference>
<evidence type="ECO:0000259" key="2">
    <source>
        <dbReference type="PROSITE" id="PS50041"/>
    </source>
</evidence>
<feature type="region of interest" description="Disordered" evidence="1">
    <location>
        <begin position="657"/>
        <end position="699"/>
    </location>
</feature>
<dbReference type="SUPFAM" id="SSF56436">
    <property type="entry name" value="C-type lectin-like"/>
    <property type="match status" value="1"/>
</dbReference>
<evidence type="ECO:0000256" key="1">
    <source>
        <dbReference type="SAM" id="MobiDB-lite"/>
    </source>
</evidence>
<dbReference type="Pfam" id="PF16184">
    <property type="entry name" value="Cadherin_3"/>
    <property type="match status" value="2"/>
</dbReference>
<dbReference type="Pfam" id="PF19309">
    <property type="entry name" value="Frem_N"/>
    <property type="match status" value="1"/>
</dbReference>
<protein>
    <recommendedName>
        <fullName evidence="2">C-type lectin domain-containing protein</fullName>
    </recommendedName>
</protein>
<dbReference type="Gene3D" id="3.10.100.10">
    <property type="entry name" value="Mannose-Binding Protein A, subunit A"/>
    <property type="match status" value="1"/>
</dbReference>
<dbReference type="InterPro" id="IPR038081">
    <property type="entry name" value="CalX-like_sf"/>
</dbReference>
<dbReference type="InterPro" id="IPR016186">
    <property type="entry name" value="C-type_lectin-like/link_sf"/>
</dbReference>
<name>A0AA85J5Q2_TRIRE</name>
<dbReference type="PANTHER" id="PTHR45739:SF8">
    <property type="entry name" value="FRAS1-RELATED EXTRACELLULAR MATRIX PROTEIN 1"/>
    <property type="match status" value="1"/>
</dbReference>
<dbReference type="InterPro" id="IPR051561">
    <property type="entry name" value="FRAS1_ECM"/>
</dbReference>
<feature type="compositionally biased region" description="Polar residues" evidence="1">
    <location>
        <begin position="1139"/>
        <end position="1148"/>
    </location>
</feature>
<feature type="domain" description="C-type lectin" evidence="2">
    <location>
        <begin position="2552"/>
        <end position="2691"/>
    </location>
</feature>
<dbReference type="GO" id="GO:0009653">
    <property type="term" value="P:anatomical structure morphogenesis"/>
    <property type="evidence" value="ECO:0007669"/>
    <property type="project" value="TreeGrafter"/>
</dbReference>
<dbReference type="Pfam" id="PF00059">
    <property type="entry name" value="Lectin_C"/>
    <property type="match status" value="1"/>
</dbReference>
<reference evidence="4" key="2">
    <citation type="submission" date="2023-11" db="UniProtKB">
        <authorList>
            <consortium name="WormBaseParasite"/>
        </authorList>
    </citation>
    <scope>IDENTIFICATION</scope>
</reference>
<dbReference type="CDD" id="cd00037">
    <property type="entry name" value="CLECT"/>
    <property type="match status" value="1"/>
</dbReference>
<evidence type="ECO:0000313" key="3">
    <source>
        <dbReference type="Proteomes" id="UP000050795"/>
    </source>
</evidence>
<feature type="region of interest" description="Disordered" evidence="1">
    <location>
        <begin position="2464"/>
        <end position="2483"/>
    </location>
</feature>